<comment type="caution">
    <text evidence="1">The sequence shown here is derived from an EMBL/GenBank/DDBJ whole genome shotgun (WGS) entry which is preliminary data.</text>
</comment>
<reference evidence="1" key="1">
    <citation type="submission" date="2018-03" db="EMBL/GenBank/DDBJ databases">
        <authorList>
            <person name="Guldener U."/>
        </authorList>
    </citation>
    <scope>NUCLEOTIDE SEQUENCE</scope>
</reference>
<organism evidence="1 2">
    <name type="scientific">Fusarium torulosum</name>
    <dbReference type="NCBI Taxonomy" id="33205"/>
    <lineage>
        <taxon>Eukaryota</taxon>
        <taxon>Fungi</taxon>
        <taxon>Dikarya</taxon>
        <taxon>Ascomycota</taxon>
        <taxon>Pezizomycotina</taxon>
        <taxon>Sordariomycetes</taxon>
        <taxon>Hypocreomycetidae</taxon>
        <taxon>Hypocreales</taxon>
        <taxon>Nectriaceae</taxon>
        <taxon>Fusarium</taxon>
    </lineage>
</organism>
<name>A0AAE8SEI5_9HYPO</name>
<accession>A0AAE8SEI5</accession>
<dbReference type="EMBL" id="ONZP01000070">
    <property type="protein sequence ID" value="SPJ72632.1"/>
    <property type="molecule type" value="Genomic_DNA"/>
</dbReference>
<sequence length="90" mass="10595">MLMQKAITVREGQLHAQKYPLLLDIVVQGKYDRFFMFTHHDDFENIFQNCSDFFNHKFPGGLKVCLTTAFGRAQERAQIELDVKIRIYLV</sequence>
<proteinExistence type="predicted"/>
<keyword evidence="2" id="KW-1185">Reference proteome</keyword>
<dbReference type="Proteomes" id="UP001187734">
    <property type="component" value="Unassembled WGS sequence"/>
</dbReference>
<gene>
    <name evidence="1" type="ORF">FTOL_02361</name>
</gene>
<evidence type="ECO:0000313" key="1">
    <source>
        <dbReference type="EMBL" id="SPJ72632.1"/>
    </source>
</evidence>
<protein>
    <submittedName>
        <fullName evidence="1">Uncharacterized protein</fullName>
    </submittedName>
</protein>
<evidence type="ECO:0000313" key="2">
    <source>
        <dbReference type="Proteomes" id="UP001187734"/>
    </source>
</evidence>
<dbReference type="AlphaFoldDB" id="A0AAE8SEI5"/>